<dbReference type="Proteomes" id="UP001387215">
    <property type="component" value="Unassembled WGS sequence"/>
</dbReference>
<feature type="domain" description="Beta-ketoacyl synthase-like N-terminal" evidence="2">
    <location>
        <begin position="47"/>
        <end position="217"/>
    </location>
</feature>
<gene>
    <name evidence="4" type="ORF">ABU614_07860</name>
    <name evidence="3" type="ORF">V2J18_01260</name>
</gene>
<evidence type="ECO:0000313" key="5">
    <source>
        <dbReference type="Proteomes" id="UP001387215"/>
    </source>
</evidence>
<evidence type="ECO:0000256" key="1">
    <source>
        <dbReference type="SAM" id="MobiDB-lite"/>
    </source>
</evidence>
<feature type="region of interest" description="Disordered" evidence="1">
    <location>
        <begin position="44"/>
        <end position="63"/>
    </location>
</feature>
<dbReference type="InterPro" id="IPR014030">
    <property type="entry name" value="Ketoacyl_synth_N"/>
</dbReference>
<evidence type="ECO:0000259" key="2">
    <source>
        <dbReference type="Pfam" id="PF13723"/>
    </source>
</evidence>
<dbReference type="EMBL" id="JBANDL010000002">
    <property type="protein sequence ID" value="MEI2453299.1"/>
    <property type="molecule type" value="Genomic_DNA"/>
</dbReference>
<accession>A0AAU8MY96</accession>
<dbReference type="EMBL" id="CP159925">
    <property type="protein sequence ID" value="XCO76686.1"/>
    <property type="molecule type" value="Genomic_DNA"/>
</dbReference>
<sequence length="277" mass="28226">MSSAVTQPRTGASAGLSAIVEGIGYWSRGLPSWAAAREFVAHGSDAEAAPSRPSPQLLAPNERRRAPDTVAVALEVALAACQDAGRDPASLPSVFASSHGDIAITDYMCATLAREPRTISPTRFHNSVHNAAAGYWTIGAGAMRPATAISALEASFAQGLIEALAQLAAGDEAVLLVGYDGAATGPLQEVAPSRGLLGAALVLAHVSSAAHGPRLSAWMDDADGEPAWPNGGKLSGRETGNAGAPMLALFDALASGHDRLALPAGAGRILRVEFAHD</sequence>
<dbReference type="Gene3D" id="3.40.47.10">
    <property type="match status" value="1"/>
</dbReference>
<dbReference type="InterPro" id="IPR016039">
    <property type="entry name" value="Thiolase-like"/>
</dbReference>
<evidence type="ECO:0000313" key="4">
    <source>
        <dbReference type="EMBL" id="XCO76686.1"/>
    </source>
</evidence>
<reference evidence="3 5" key="1">
    <citation type="submission" date="2024-02" db="EMBL/GenBank/DDBJ databases">
        <title>Lysobacter Genome Sequencing and Mining.</title>
        <authorList>
            <person name="Bierman J."/>
            <person name="Walker M.C."/>
        </authorList>
    </citation>
    <scope>NUCLEOTIDE SEQUENCE [LARGE SCALE GENOMIC DNA]</scope>
    <source>
        <strain evidence="3 5">PB6250</strain>
    </source>
</reference>
<dbReference type="SUPFAM" id="SSF53901">
    <property type="entry name" value="Thiolase-like"/>
    <property type="match status" value="1"/>
</dbReference>
<reference evidence="4" key="2">
    <citation type="submission" date="2024-06" db="EMBL/GenBank/DDBJ databases">
        <authorList>
            <person name="Li S."/>
        </authorList>
    </citation>
    <scope>NUCLEOTIDE SEQUENCE</scope>
    <source>
        <strain evidence="4">SR10</strain>
    </source>
</reference>
<dbReference type="Pfam" id="PF13723">
    <property type="entry name" value="Ketoacyl-synt_2"/>
    <property type="match status" value="1"/>
</dbReference>
<protein>
    <submittedName>
        <fullName evidence="4">Beta-ketoacyl synthase chain length factor</fullName>
    </submittedName>
</protein>
<evidence type="ECO:0000313" key="3">
    <source>
        <dbReference type="EMBL" id="MEI2453299.1"/>
    </source>
</evidence>
<organism evidence="4">
    <name type="scientific">Lysobacter firmicutimachus</name>
    <dbReference type="NCBI Taxonomy" id="1792846"/>
    <lineage>
        <taxon>Bacteria</taxon>
        <taxon>Pseudomonadati</taxon>
        <taxon>Pseudomonadota</taxon>
        <taxon>Gammaproteobacteria</taxon>
        <taxon>Lysobacterales</taxon>
        <taxon>Lysobacteraceae</taxon>
        <taxon>Lysobacter</taxon>
    </lineage>
</organism>
<dbReference type="AlphaFoldDB" id="A0AAU8MY96"/>
<name>A0AAU8MY96_9GAMM</name>
<keyword evidence="5" id="KW-1185">Reference proteome</keyword>
<proteinExistence type="predicted"/>
<dbReference type="GO" id="GO:0016746">
    <property type="term" value="F:acyltransferase activity"/>
    <property type="evidence" value="ECO:0007669"/>
    <property type="project" value="InterPro"/>
</dbReference>
<dbReference type="RefSeq" id="WP_064746063.1">
    <property type="nucleotide sequence ID" value="NZ_CP159925.1"/>
</dbReference>